<name>A0A6L2L941_TANCI</name>
<dbReference type="AlphaFoldDB" id="A0A6L2L941"/>
<proteinExistence type="predicted"/>
<accession>A0A6L2L941</accession>
<gene>
    <name evidence="2" type="ORF">Tci_030194</name>
</gene>
<evidence type="ECO:0000256" key="1">
    <source>
        <dbReference type="SAM" id="MobiDB-lite"/>
    </source>
</evidence>
<evidence type="ECO:0000313" key="2">
    <source>
        <dbReference type="EMBL" id="GEU58216.1"/>
    </source>
</evidence>
<sequence length="120" mass="14083">MCSTSGYVTQHLRKWIDPKTLRDDRLKMASRREGDFVHAACCKKELELTHCRTKNNPRSTERKEIQWEHGGIKTHQEQRDAGNAEKTWSPKKPSFHVSLLFLNSFDETQVDSRSDSWDQH</sequence>
<dbReference type="EMBL" id="BKCJ010003963">
    <property type="protein sequence ID" value="GEU58216.1"/>
    <property type="molecule type" value="Genomic_DNA"/>
</dbReference>
<feature type="region of interest" description="Disordered" evidence="1">
    <location>
        <begin position="55"/>
        <end position="90"/>
    </location>
</feature>
<organism evidence="2">
    <name type="scientific">Tanacetum cinerariifolium</name>
    <name type="common">Dalmatian daisy</name>
    <name type="synonym">Chrysanthemum cinerariifolium</name>
    <dbReference type="NCBI Taxonomy" id="118510"/>
    <lineage>
        <taxon>Eukaryota</taxon>
        <taxon>Viridiplantae</taxon>
        <taxon>Streptophyta</taxon>
        <taxon>Embryophyta</taxon>
        <taxon>Tracheophyta</taxon>
        <taxon>Spermatophyta</taxon>
        <taxon>Magnoliopsida</taxon>
        <taxon>eudicotyledons</taxon>
        <taxon>Gunneridae</taxon>
        <taxon>Pentapetalae</taxon>
        <taxon>asterids</taxon>
        <taxon>campanulids</taxon>
        <taxon>Asterales</taxon>
        <taxon>Asteraceae</taxon>
        <taxon>Asteroideae</taxon>
        <taxon>Anthemideae</taxon>
        <taxon>Anthemidinae</taxon>
        <taxon>Tanacetum</taxon>
    </lineage>
</organism>
<protein>
    <submittedName>
        <fullName evidence="2">Uncharacterized protein</fullName>
    </submittedName>
</protein>
<comment type="caution">
    <text evidence="2">The sequence shown here is derived from an EMBL/GenBank/DDBJ whole genome shotgun (WGS) entry which is preliminary data.</text>
</comment>
<reference evidence="2" key="1">
    <citation type="journal article" date="2019" name="Sci. Rep.">
        <title>Draft genome of Tanacetum cinerariifolium, the natural source of mosquito coil.</title>
        <authorList>
            <person name="Yamashiro T."/>
            <person name="Shiraishi A."/>
            <person name="Satake H."/>
            <person name="Nakayama K."/>
        </authorList>
    </citation>
    <scope>NUCLEOTIDE SEQUENCE</scope>
</reference>
<feature type="compositionally biased region" description="Basic and acidic residues" evidence="1">
    <location>
        <begin position="59"/>
        <end position="83"/>
    </location>
</feature>